<dbReference type="PROSITE" id="PS50263">
    <property type="entry name" value="CN_HYDROLASE"/>
    <property type="match status" value="1"/>
</dbReference>
<sequence length="281" mass="29497">MLTPLTVAAVQAPSVPGDVAANAKAGAELAAQAADQGARLCVLPELFLPAYHPPALEDLATDVAAVGGQVADARLDPVRAVARDRQIVILLGAAVRDEQDRRTCAVVVADGSGRIRVAYEKNFLCGPEEKALFVPGSRGATLHLDGWRLGLGVCYDGCFPEHARAAQDDDVHGMVYPAAYVTGSEHRRDVYYAARALDNTGYVVYANAVDGVAPWTFNGGAAVYDPEGRAIVRGPNSGTSVQVATLSAEDLQATRAGHTMLADRPAAMSENLGVGRDQVYT</sequence>
<reference evidence="4" key="1">
    <citation type="journal article" date="2019" name="Int. J. Syst. Evol. Microbiol.">
        <title>The Global Catalogue of Microorganisms (GCM) 10K type strain sequencing project: providing services to taxonomists for standard genome sequencing and annotation.</title>
        <authorList>
            <consortium name="The Broad Institute Genomics Platform"/>
            <consortium name="The Broad Institute Genome Sequencing Center for Infectious Disease"/>
            <person name="Wu L."/>
            <person name="Ma J."/>
        </authorList>
    </citation>
    <scope>NUCLEOTIDE SEQUENCE [LARGE SCALE GENOMIC DNA]</scope>
    <source>
        <strain evidence="4">CGMCC 4.7289</strain>
    </source>
</reference>
<dbReference type="PANTHER" id="PTHR23088:SF27">
    <property type="entry name" value="DEAMINATED GLUTATHIONE AMIDASE"/>
    <property type="match status" value="1"/>
</dbReference>
<dbReference type="SUPFAM" id="SSF56317">
    <property type="entry name" value="Carbon-nitrogen hydrolase"/>
    <property type="match status" value="1"/>
</dbReference>
<name>A0ABV8M0Y0_9ACTN</name>
<dbReference type="GO" id="GO:0016787">
    <property type="term" value="F:hydrolase activity"/>
    <property type="evidence" value="ECO:0007669"/>
    <property type="project" value="UniProtKB-KW"/>
</dbReference>
<feature type="domain" description="CN hydrolase" evidence="2">
    <location>
        <begin position="5"/>
        <end position="248"/>
    </location>
</feature>
<evidence type="ECO:0000259" key="2">
    <source>
        <dbReference type="PROSITE" id="PS50263"/>
    </source>
</evidence>
<comment type="caution">
    <text evidence="3">The sequence shown here is derived from an EMBL/GenBank/DDBJ whole genome shotgun (WGS) entry which is preliminary data.</text>
</comment>
<gene>
    <name evidence="3" type="ORF">ACFOZ4_40740</name>
</gene>
<protein>
    <submittedName>
        <fullName evidence="3">Carbon-nitrogen hydrolase family protein</fullName>
    </submittedName>
</protein>
<evidence type="ECO:0000313" key="3">
    <source>
        <dbReference type="EMBL" id="MFC4136972.1"/>
    </source>
</evidence>
<organism evidence="3 4">
    <name type="scientific">Hamadaea flava</name>
    <dbReference type="NCBI Taxonomy" id="1742688"/>
    <lineage>
        <taxon>Bacteria</taxon>
        <taxon>Bacillati</taxon>
        <taxon>Actinomycetota</taxon>
        <taxon>Actinomycetes</taxon>
        <taxon>Micromonosporales</taxon>
        <taxon>Micromonosporaceae</taxon>
        <taxon>Hamadaea</taxon>
    </lineage>
</organism>
<dbReference type="InterPro" id="IPR003010">
    <property type="entry name" value="C-N_Hydrolase"/>
</dbReference>
<keyword evidence="3" id="KW-0378">Hydrolase</keyword>
<dbReference type="EMBL" id="JBHSAY010000035">
    <property type="protein sequence ID" value="MFC4136972.1"/>
    <property type="molecule type" value="Genomic_DNA"/>
</dbReference>
<dbReference type="CDD" id="cd07197">
    <property type="entry name" value="nitrilase"/>
    <property type="match status" value="1"/>
</dbReference>
<evidence type="ECO:0000313" key="4">
    <source>
        <dbReference type="Proteomes" id="UP001595816"/>
    </source>
</evidence>
<accession>A0ABV8M0Y0</accession>
<dbReference type="Pfam" id="PF00795">
    <property type="entry name" value="CN_hydrolase"/>
    <property type="match status" value="1"/>
</dbReference>
<dbReference type="Proteomes" id="UP001595816">
    <property type="component" value="Unassembled WGS sequence"/>
</dbReference>
<comment type="similarity">
    <text evidence="1">Belongs to the carbon-nitrogen hydrolase superfamily. NIT1/NIT2 family.</text>
</comment>
<keyword evidence="4" id="KW-1185">Reference proteome</keyword>
<dbReference type="RefSeq" id="WP_253762153.1">
    <property type="nucleotide sequence ID" value="NZ_JAMZDZ010000001.1"/>
</dbReference>
<proteinExistence type="inferred from homology"/>
<evidence type="ECO:0000256" key="1">
    <source>
        <dbReference type="ARBA" id="ARBA00010613"/>
    </source>
</evidence>
<dbReference type="InterPro" id="IPR036526">
    <property type="entry name" value="C-N_Hydrolase_sf"/>
</dbReference>
<dbReference type="Gene3D" id="3.60.110.10">
    <property type="entry name" value="Carbon-nitrogen hydrolase"/>
    <property type="match status" value="1"/>
</dbReference>
<dbReference type="PANTHER" id="PTHR23088">
    <property type="entry name" value="NITRILASE-RELATED"/>
    <property type="match status" value="1"/>
</dbReference>